<dbReference type="RefSeq" id="XP_004348739.1">
    <property type="nucleotide sequence ID" value="XM_004348689.1"/>
</dbReference>
<dbReference type="GO" id="GO:0005096">
    <property type="term" value="F:GTPase activator activity"/>
    <property type="evidence" value="ECO:0007669"/>
    <property type="project" value="UniProtKB-KW"/>
</dbReference>
<dbReference type="AlphaFoldDB" id="L8HAL3"/>
<dbReference type="PROSITE" id="PS00478">
    <property type="entry name" value="LIM_DOMAIN_1"/>
    <property type="match status" value="2"/>
</dbReference>
<dbReference type="SUPFAM" id="SSF111347">
    <property type="entry name" value="Rap/Ran-GAP"/>
    <property type="match status" value="1"/>
</dbReference>
<dbReference type="KEGG" id="acan:ACA1_035550"/>
<organism evidence="7 8">
    <name type="scientific">Acanthamoeba castellanii (strain ATCC 30010 / Neff)</name>
    <dbReference type="NCBI Taxonomy" id="1257118"/>
    <lineage>
        <taxon>Eukaryota</taxon>
        <taxon>Amoebozoa</taxon>
        <taxon>Discosea</taxon>
        <taxon>Longamoebia</taxon>
        <taxon>Centramoebida</taxon>
        <taxon>Acanthamoebidae</taxon>
        <taxon>Acanthamoeba</taxon>
    </lineage>
</organism>
<dbReference type="EMBL" id="KB007886">
    <property type="protein sequence ID" value="ELR22225.1"/>
    <property type="molecule type" value="Genomic_DNA"/>
</dbReference>
<name>L8HAL3_ACACF</name>
<sequence>MRKNSTASPAGKKCAKCKESLGQYAVTTKDGKMYHQSCFACAKCQEPMAGPYVEVPPAPVLGPKGLLPVSSSAEPSRLCEQCYARVGKSLCALCEKVIIAGGLVALGERYHTEHFVCTTCFAPLTEGYFEYHGKPYCRLHKAQMVGLVCVDCKGVITQGTYVTALESKHWHTSCFKCSRCSVSLNEYFEKGDQVLCGKCSGMGTLGKRKEETKVDTVQLERDYAAWTRTSEIKAWPTNAPGASTSLLSTGSGWPTELGSYEAEFPFALTRESLNVGHRFYKKYLANQDHRNFCCFSDPPVVISIESKTDKIDGSLYLYRTLVRTHKGDDRLLVPISSKKPSKKKLFEYLKTLYPELSVSDVVENSTPELVANLLAFEEKQLQRNFKFGVLYCRPGQKTEDEMYANVRGSPAFEEFLEFLGTKIELAQWSGYSGGLGTKDTSTGTFSIFTRVINKFDLMFHVSTYIPFHGADAQQVERKRHLGNDVGLIIFKDGGSGDDGFDPLTISSHFNHVFIVVQKVPNASPTSYSVSIVHKPGVKPHMPFLPFPATFRKGEDFRNFLLAKLINGGLAALHSPEFLSSLRRTRKELLAEVMKKQSPRPALRASRGEKP</sequence>
<reference evidence="7 8" key="1">
    <citation type="journal article" date="2013" name="Genome Biol.">
        <title>Genome of Acanthamoeba castellanii highlights extensive lateral gene transfer and early evolution of tyrosine kinase signaling.</title>
        <authorList>
            <person name="Clarke M."/>
            <person name="Lohan A.J."/>
            <person name="Liu B."/>
            <person name="Lagkouvardos I."/>
            <person name="Roy S."/>
            <person name="Zafar N."/>
            <person name="Bertelli C."/>
            <person name="Schilde C."/>
            <person name="Kianianmomeni A."/>
            <person name="Burglin T.R."/>
            <person name="Frech C."/>
            <person name="Turcotte B."/>
            <person name="Kopec K.O."/>
            <person name="Synnott J.M."/>
            <person name="Choo C."/>
            <person name="Paponov I."/>
            <person name="Finkler A."/>
            <person name="Soon Heng Tan C."/>
            <person name="Hutchins A.P."/>
            <person name="Weinmeier T."/>
            <person name="Rattei T."/>
            <person name="Chu J.S."/>
            <person name="Gimenez G."/>
            <person name="Irimia M."/>
            <person name="Rigden D.J."/>
            <person name="Fitzpatrick D.A."/>
            <person name="Lorenzo-Morales J."/>
            <person name="Bateman A."/>
            <person name="Chiu C.H."/>
            <person name="Tang P."/>
            <person name="Hegemann P."/>
            <person name="Fromm H."/>
            <person name="Raoult D."/>
            <person name="Greub G."/>
            <person name="Miranda-Saavedra D."/>
            <person name="Chen N."/>
            <person name="Nash P."/>
            <person name="Ginger M.L."/>
            <person name="Horn M."/>
            <person name="Schaap P."/>
            <person name="Caler L."/>
            <person name="Loftus B."/>
        </authorList>
    </citation>
    <scope>NUCLEOTIDE SEQUENCE [LARGE SCALE GENOMIC DNA]</scope>
    <source>
        <strain evidence="7 8">Neff</strain>
    </source>
</reference>
<keyword evidence="1" id="KW-0343">GTPase activation</keyword>
<proteinExistence type="predicted"/>
<keyword evidence="2 4" id="KW-0479">Metal-binding</keyword>
<evidence type="ECO:0000313" key="7">
    <source>
        <dbReference type="EMBL" id="ELR22225.1"/>
    </source>
</evidence>
<dbReference type="SMART" id="SM00132">
    <property type="entry name" value="LIM"/>
    <property type="match status" value="3"/>
</dbReference>
<evidence type="ECO:0000259" key="5">
    <source>
        <dbReference type="PROSITE" id="PS50023"/>
    </source>
</evidence>
<dbReference type="PANTHER" id="PTHR15711:SF22">
    <property type="entry name" value="RAP-GAP DOMAIN-CONTAINING PROTEIN"/>
    <property type="match status" value="1"/>
</dbReference>
<gene>
    <name evidence="7" type="ORF">ACA1_035550</name>
</gene>
<dbReference type="Proteomes" id="UP000011083">
    <property type="component" value="Unassembled WGS sequence"/>
</dbReference>
<feature type="domain" description="LIM zinc-binding" evidence="5">
    <location>
        <begin position="89"/>
        <end position="147"/>
    </location>
</feature>
<evidence type="ECO:0000313" key="8">
    <source>
        <dbReference type="Proteomes" id="UP000011083"/>
    </source>
</evidence>
<dbReference type="GO" id="GO:0051056">
    <property type="term" value="P:regulation of small GTPase mediated signal transduction"/>
    <property type="evidence" value="ECO:0007669"/>
    <property type="project" value="InterPro"/>
</dbReference>
<dbReference type="OrthoDB" id="2499658at2759"/>
<protein>
    <submittedName>
        <fullName evidence="7">LIM domain containing protein</fullName>
    </submittedName>
</protein>
<keyword evidence="8" id="KW-1185">Reference proteome</keyword>
<dbReference type="Pfam" id="PF00412">
    <property type="entry name" value="LIM"/>
    <property type="match status" value="3"/>
</dbReference>
<dbReference type="GO" id="GO:0046872">
    <property type="term" value="F:metal ion binding"/>
    <property type="evidence" value="ECO:0007669"/>
    <property type="project" value="UniProtKB-KW"/>
</dbReference>
<dbReference type="InterPro" id="IPR050989">
    <property type="entry name" value="Rap1_Ran_GAP"/>
</dbReference>
<feature type="domain" description="Rap-GAP" evidence="6">
    <location>
        <begin position="373"/>
        <end position="592"/>
    </location>
</feature>
<dbReference type="PROSITE" id="PS50023">
    <property type="entry name" value="LIM_DOMAIN_2"/>
    <property type="match status" value="2"/>
</dbReference>
<dbReference type="CDD" id="cd08368">
    <property type="entry name" value="LIM"/>
    <property type="match status" value="1"/>
</dbReference>
<dbReference type="PROSITE" id="PS50085">
    <property type="entry name" value="RAPGAP"/>
    <property type="match status" value="1"/>
</dbReference>
<evidence type="ECO:0000256" key="2">
    <source>
        <dbReference type="ARBA" id="ARBA00022723"/>
    </source>
</evidence>
<dbReference type="PANTHER" id="PTHR15711">
    <property type="entry name" value="RAP GTPASE-ACTIVATING PROTEIN"/>
    <property type="match status" value="1"/>
</dbReference>
<dbReference type="InterPro" id="IPR001781">
    <property type="entry name" value="Znf_LIM"/>
</dbReference>
<accession>L8HAL3</accession>
<dbReference type="Gene3D" id="3.40.50.11210">
    <property type="entry name" value="Rap/Ran-GAP"/>
    <property type="match status" value="1"/>
</dbReference>
<evidence type="ECO:0000259" key="6">
    <source>
        <dbReference type="PROSITE" id="PS50085"/>
    </source>
</evidence>
<evidence type="ECO:0000256" key="3">
    <source>
        <dbReference type="ARBA" id="ARBA00022833"/>
    </source>
</evidence>
<dbReference type="SUPFAM" id="SSF57716">
    <property type="entry name" value="Glucocorticoid receptor-like (DNA-binding domain)"/>
    <property type="match status" value="3"/>
</dbReference>
<dbReference type="InterPro" id="IPR035974">
    <property type="entry name" value="Rap/Ran-GAP_sf"/>
</dbReference>
<keyword evidence="3 4" id="KW-0862">Zinc</keyword>
<dbReference type="Gene3D" id="2.10.110.10">
    <property type="entry name" value="Cysteine Rich Protein"/>
    <property type="match status" value="3"/>
</dbReference>
<keyword evidence="4" id="KW-0440">LIM domain</keyword>
<dbReference type="GeneID" id="14923153"/>
<dbReference type="Pfam" id="PF02145">
    <property type="entry name" value="Rap_GAP"/>
    <property type="match status" value="1"/>
</dbReference>
<dbReference type="VEuPathDB" id="AmoebaDB:ACA1_035550"/>
<dbReference type="STRING" id="1257118.L8HAL3"/>
<evidence type="ECO:0000256" key="4">
    <source>
        <dbReference type="PROSITE-ProRule" id="PRU00125"/>
    </source>
</evidence>
<evidence type="ECO:0000256" key="1">
    <source>
        <dbReference type="ARBA" id="ARBA00022468"/>
    </source>
</evidence>
<feature type="domain" description="LIM zinc-binding" evidence="5">
    <location>
        <begin position="12"/>
        <end position="72"/>
    </location>
</feature>
<dbReference type="InterPro" id="IPR000331">
    <property type="entry name" value="Rap/Ran_GAP_dom"/>
</dbReference>
<dbReference type="GO" id="GO:0005737">
    <property type="term" value="C:cytoplasm"/>
    <property type="evidence" value="ECO:0007669"/>
    <property type="project" value="TreeGrafter"/>
</dbReference>